<sequence>MDHENSEVGGEVDLFGLPRLPIRDRRGRKSFKKDKENQAFVSRRAADGWTHEMIAEDMGIDAKTLRKHFSRELSSGRIFMVGEMLDILHKRARDGHVPSVKALLDRYETAAPQAPRNRRPDAEADDEDSDVSARPAGKKEQALLEAQQVPDNYGEIFDRLRGRH</sequence>
<name>A4WTC8_CERS5</name>
<organism evidence="2">
    <name type="scientific">Cereibacter sphaeroides (strain ATCC 17025 / ATH 2.4.3)</name>
    <name type="common">Rhodobacter sphaeroides</name>
    <dbReference type="NCBI Taxonomy" id="349102"/>
    <lineage>
        <taxon>Bacteria</taxon>
        <taxon>Pseudomonadati</taxon>
        <taxon>Pseudomonadota</taxon>
        <taxon>Alphaproteobacteria</taxon>
        <taxon>Rhodobacterales</taxon>
        <taxon>Paracoccaceae</taxon>
        <taxon>Cereibacter</taxon>
    </lineage>
</organism>
<dbReference type="BioCyc" id="RSPH349102:G1G8M-1803-MONOMER"/>
<protein>
    <submittedName>
        <fullName evidence="2">Uncharacterized protein</fullName>
    </submittedName>
</protein>
<evidence type="ECO:0000256" key="1">
    <source>
        <dbReference type="SAM" id="MobiDB-lite"/>
    </source>
</evidence>
<reference evidence="2" key="1">
    <citation type="submission" date="2007-04" db="EMBL/GenBank/DDBJ databases">
        <title>Complete sequence of chromosome of Rhodobacter sphaeroides ATCC 17025.</title>
        <authorList>
            <consortium name="US DOE Joint Genome Institute"/>
            <person name="Copeland A."/>
            <person name="Lucas S."/>
            <person name="Lapidus A."/>
            <person name="Barry K."/>
            <person name="Detter J.C."/>
            <person name="Glavina del Rio T."/>
            <person name="Hammon N."/>
            <person name="Israni S."/>
            <person name="Dalin E."/>
            <person name="Tice H."/>
            <person name="Pitluck S."/>
            <person name="Chertkov O."/>
            <person name="Brettin T."/>
            <person name="Bruce D."/>
            <person name="Han C."/>
            <person name="Schmutz J."/>
            <person name="Larimer F."/>
            <person name="Land M."/>
            <person name="Hauser L."/>
            <person name="Kyrpides N."/>
            <person name="Kim E."/>
            <person name="Richardson P."/>
            <person name="Mackenzie C."/>
            <person name="Choudhary M."/>
            <person name="Donohue T.J."/>
            <person name="Kaplan S."/>
        </authorList>
    </citation>
    <scope>NUCLEOTIDE SEQUENCE [LARGE SCALE GENOMIC DNA]</scope>
    <source>
        <strain evidence="2">ATCC 17025</strain>
    </source>
</reference>
<gene>
    <name evidence="2" type="ordered locus">Rsph17025_1749</name>
</gene>
<dbReference type="KEGG" id="rsq:Rsph17025_1749"/>
<dbReference type="HOGENOM" id="CLU_1659826_0_0_5"/>
<dbReference type="STRING" id="349102.Rsph17025_1749"/>
<feature type="region of interest" description="Disordered" evidence="1">
    <location>
        <begin position="104"/>
        <end position="164"/>
    </location>
</feature>
<dbReference type="AlphaFoldDB" id="A4WTC8"/>
<proteinExistence type="predicted"/>
<accession>A4WTC8</accession>
<dbReference type="eggNOG" id="ENOG50342W4">
    <property type="taxonomic scope" value="Bacteria"/>
</dbReference>
<dbReference type="EMBL" id="CP000661">
    <property type="protein sequence ID" value="ABP70642.1"/>
    <property type="molecule type" value="Genomic_DNA"/>
</dbReference>
<evidence type="ECO:0000313" key="2">
    <source>
        <dbReference type="EMBL" id="ABP70642.1"/>
    </source>
</evidence>